<dbReference type="EMBL" id="ML121539">
    <property type="protein sequence ID" value="RPB25145.1"/>
    <property type="molecule type" value="Genomic_DNA"/>
</dbReference>
<keyword evidence="3" id="KW-1185">Reference proteome</keyword>
<name>A0A3N4M499_9PEZI</name>
<evidence type="ECO:0000313" key="2">
    <source>
        <dbReference type="EMBL" id="RPB25145.1"/>
    </source>
</evidence>
<reference evidence="2 3" key="1">
    <citation type="journal article" date="2018" name="Nat. Ecol. Evol.">
        <title>Pezizomycetes genomes reveal the molecular basis of ectomycorrhizal truffle lifestyle.</title>
        <authorList>
            <person name="Murat C."/>
            <person name="Payen T."/>
            <person name="Noel B."/>
            <person name="Kuo A."/>
            <person name="Morin E."/>
            <person name="Chen J."/>
            <person name="Kohler A."/>
            <person name="Krizsan K."/>
            <person name="Balestrini R."/>
            <person name="Da Silva C."/>
            <person name="Montanini B."/>
            <person name="Hainaut M."/>
            <person name="Levati E."/>
            <person name="Barry K.W."/>
            <person name="Belfiori B."/>
            <person name="Cichocki N."/>
            <person name="Clum A."/>
            <person name="Dockter R.B."/>
            <person name="Fauchery L."/>
            <person name="Guy J."/>
            <person name="Iotti M."/>
            <person name="Le Tacon F."/>
            <person name="Lindquist E.A."/>
            <person name="Lipzen A."/>
            <person name="Malagnac F."/>
            <person name="Mello A."/>
            <person name="Molinier V."/>
            <person name="Miyauchi S."/>
            <person name="Poulain J."/>
            <person name="Riccioni C."/>
            <person name="Rubini A."/>
            <person name="Sitrit Y."/>
            <person name="Splivallo R."/>
            <person name="Traeger S."/>
            <person name="Wang M."/>
            <person name="Zifcakova L."/>
            <person name="Wipf D."/>
            <person name="Zambonelli A."/>
            <person name="Paolocci F."/>
            <person name="Nowrousian M."/>
            <person name="Ottonello S."/>
            <person name="Baldrian P."/>
            <person name="Spatafora J.W."/>
            <person name="Henrissat B."/>
            <person name="Nagy L.G."/>
            <person name="Aury J.M."/>
            <person name="Wincker P."/>
            <person name="Grigoriev I.V."/>
            <person name="Bonfante P."/>
            <person name="Martin F.M."/>
        </authorList>
    </citation>
    <scope>NUCLEOTIDE SEQUENCE [LARGE SCALE GENOMIC DNA]</scope>
    <source>
        <strain evidence="2 3">ATCC MYA-4762</strain>
    </source>
</reference>
<feature type="region of interest" description="Disordered" evidence="1">
    <location>
        <begin position="1"/>
        <end position="170"/>
    </location>
</feature>
<dbReference type="Proteomes" id="UP000267821">
    <property type="component" value="Unassembled WGS sequence"/>
</dbReference>
<dbReference type="AlphaFoldDB" id="A0A3N4M499"/>
<evidence type="ECO:0000313" key="3">
    <source>
        <dbReference type="Proteomes" id="UP000267821"/>
    </source>
</evidence>
<organism evidence="2 3">
    <name type="scientific">Terfezia boudieri ATCC MYA-4762</name>
    <dbReference type="NCBI Taxonomy" id="1051890"/>
    <lineage>
        <taxon>Eukaryota</taxon>
        <taxon>Fungi</taxon>
        <taxon>Dikarya</taxon>
        <taxon>Ascomycota</taxon>
        <taxon>Pezizomycotina</taxon>
        <taxon>Pezizomycetes</taxon>
        <taxon>Pezizales</taxon>
        <taxon>Pezizaceae</taxon>
        <taxon>Terfezia</taxon>
    </lineage>
</organism>
<feature type="compositionally biased region" description="Polar residues" evidence="1">
    <location>
        <begin position="7"/>
        <end position="44"/>
    </location>
</feature>
<gene>
    <name evidence="2" type="ORF">L211DRAFT_848486</name>
</gene>
<dbReference type="InParanoid" id="A0A3N4M499"/>
<accession>A0A3N4M499</accession>
<evidence type="ECO:0000256" key="1">
    <source>
        <dbReference type="SAM" id="MobiDB-lite"/>
    </source>
</evidence>
<feature type="compositionally biased region" description="Low complexity" evidence="1">
    <location>
        <begin position="74"/>
        <end position="95"/>
    </location>
</feature>
<protein>
    <submittedName>
        <fullName evidence="2">Uncharacterized protein</fullName>
    </submittedName>
</protein>
<sequence length="170" mass="18364">MERESPSIESTPGPLNSSQPPDTSSSTAQIPIKQSTPVANTEYQTHVRRQSRAEIARQALDAYRAEPVSPPPLAATSASATIATTVTVTRGTRTLGPPPGRNERRSRRGRLFSTRAQELHRVSGPAEASKAVGGTNTEEYQPLPLKLPFGAPRVSQRRHHQFASSESSDT</sequence>
<proteinExistence type="predicted"/>